<dbReference type="InterPro" id="IPR051532">
    <property type="entry name" value="Ester_Hydrolysis_Enzymes"/>
</dbReference>
<evidence type="ECO:0000313" key="4">
    <source>
        <dbReference type="EMBL" id="KIL36488.1"/>
    </source>
</evidence>
<dbReference type="SUPFAM" id="SSF55383">
    <property type="entry name" value="Copper amine oxidase, domain N"/>
    <property type="match status" value="1"/>
</dbReference>
<protein>
    <recommendedName>
        <fullName evidence="6">Copper amine oxidase</fullName>
    </recommendedName>
</protein>
<dbReference type="PANTHER" id="PTHR30383:SF27">
    <property type="entry name" value="SPORE GERMINATION LIPASE LIPC"/>
    <property type="match status" value="1"/>
</dbReference>
<feature type="domain" description="SGNH hydrolase-type esterase" evidence="3">
    <location>
        <begin position="43"/>
        <end position="285"/>
    </location>
</feature>
<dbReference type="Pfam" id="PF07833">
    <property type="entry name" value="Cu_amine_oxidN1"/>
    <property type="match status" value="1"/>
</dbReference>
<evidence type="ECO:0000256" key="1">
    <source>
        <dbReference type="SAM" id="SignalP"/>
    </source>
</evidence>
<accession>A0ABR5A6U4</accession>
<proteinExistence type="predicted"/>
<keyword evidence="1" id="KW-0732">Signal</keyword>
<gene>
    <name evidence="4" type="ORF">SD71_07755</name>
</gene>
<evidence type="ECO:0000313" key="5">
    <source>
        <dbReference type="Proteomes" id="UP000054526"/>
    </source>
</evidence>
<sequence length="421" mass="45896">MRQKVKLLIATVTAAIIGLSCMNVLGTVEKAAAADKDVYRIVALGDSLTVGYEPKMTEASVPYGYADRMYEQALFHGRAELENYGVLGLTTPGLNNLLQGAAGGRPLKAADLQDFTSFDTRVIKQADAVAARTPEISAELREADLVVVTIGGNDFADVIKSMSNQSIEDARKTLADSFETRLNKYTADLDIMIRLLNQLAPDAQIVMADQYLPLWDTHALYPELKSAVDKLSAQLDRMAADYIKENIRLKVAHVSEKFVNKETEYTYITLFDGNDIHPKQAGYEAMAEAFAAAVWPEYRKPSAKAAGVPLSVIVNGNELASKPTVVKNTTFLALRDLANAVNADLKWTQKTKTAVFSKNGMLVTVTIAAKTMTVNGITLPVETPAYAGKDGKTYVPLSLITKGLDYQVVYRAKLQTAFINP</sequence>
<feature type="signal peptide" evidence="1">
    <location>
        <begin position="1"/>
        <end position="26"/>
    </location>
</feature>
<name>A0ABR5A6U4_9BACL</name>
<dbReference type="InterPro" id="IPR036582">
    <property type="entry name" value="Mao_N_sf"/>
</dbReference>
<dbReference type="EMBL" id="JXAL01000008">
    <property type="protein sequence ID" value="KIL36488.1"/>
    <property type="molecule type" value="Genomic_DNA"/>
</dbReference>
<dbReference type="PROSITE" id="PS51257">
    <property type="entry name" value="PROKAR_LIPOPROTEIN"/>
    <property type="match status" value="1"/>
</dbReference>
<keyword evidence="5" id="KW-1185">Reference proteome</keyword>
<dbReference type="InterPro" id="IPR036514">
    <property type="entry name" value="SGNH_hydro_sf"/>
</dbReference>
<dbReference type="RefSeq" id="WP_041061810.1">
    <property type="nucleotide sequence ID" value="NZ_JXAL01000008.1"/>
</dbReference>
<dbReference type="InterPro" id="IPR013830">
    <property type="entry name" value="SGNH_hydro"/>
</dbReference>
<organism evidence="4 5">
    <name type="scientific">Cohnella kolymensis</name>
    <dbReference type="NCBI Taxonomy" id="1590652"/>
    <lineage>
        <taxon>Bacteria</taxon>
        <taxon>Bacillati</taxon>
        <taxon>Bacillota</taxon>
        <taxon>Bacilli</taxon>
        <taxon>Bacillales</taxon>
        <taxon>Paenibacillaceae</taxon>
        <taxon>Cohnella</taxon>
    </lineage>
</organism>
<evidence type="ECO:0008006" key="6">
    <source>
        <dbReference type="Google" id="ProtNLM"/>
    </source>
</evidence>
<comment type="caution">
    <text evidence="4">The sequence shown here is derived from an EMBL/GenBank/DDBJ whole genome shotgun (WGS) entry which is preliminary data.</text>
</comment>
<dbReference type="PANTHER" id="PTHR30383">
    <property type="entry name" value="THIOESTERASE 1/PROTEASE 1/LYSOPHOSPHOLIPASE L1"/>
    <property type="match status" value="1"/>
</dbReference>
<dbReference type="Gene3D" id="3.40.50.1110">
    <property type="entry name" value="SGNH hydrolase"/>
    <property type="match status" value="1"/>
</dbReference>
<feature type="chain" id="PRO_5047523243" description="Copper amine oxidase" evidence="1">
    <location>
        <begin position="27"/>
        <end position="421"/>
    </location>
</feature>
<evidence type="ECO:0000259" key="2">
    <source>
        <dbReference type="Pfam" id="PF07833"/>
    </source>
</evidence>
<evidence type="ECO:0000259" key="3">
    <source>
        <dbReference type="Pfam" id="PF13472"/>
    </source>
</evidence>
<reference evidence="4 5" key="1">
    <citation type="submission" date="2014-12" db="EMBL/GenBank/DDBJ databases">
        <title>Draft genome sequence of Cohnella kolymensis strain B-2846.</title>
        <authorList>
            <person name="Karlyshev A.V."/>
            <person name="Kudryashova E.B."/>
        </authorList>
    </citation>
    <scope>NUCLEOTIDE SEQUENCE [LARGE SCALE GENOMIC DNA]</scope>
    <source>
        <strain evidence="4 5">VKM B-2846</strain>
    </source>
</reference>
<dbReference type="InterPro" id="IPR012854">
    <property type="entry name" value="Cu_amine_oxidase-like_N"/>
</dbReference>
<dbReference type="Pfam" id="PF13472">
    <property type="entry name" value="Lipase_GDSL_2"/>
    <property type="match status" value="1"/>
</dbReference>
<dbReference type="SUPFAM" id="SSF52266">
    <property type="entry name" value="SGNH hydrolase"/>
    <property type="match status" value="1"/>
</dbReference>
<dbReference type="Proteomes" id="UP000054526">
    <property type="component" value="Unassembled WGS sequence"/>
</dbReference>
<dbReference type="Gene3D" id="3.30.457.10">
    <property type="entry name" value="Copper amine oxidase-like, N-terminal domain"/>
    <property type="match status" value="1"/>
</dbReference>
<feature type="domain" description="Copper amine oxidase-like N-terminal" evidence="2">
    <location>
        <begin position="314"/>
        <end position="418"/>
    </location>
</feature>